<reference evidence="2" key="1">
    <citation type="submission" date="2017-02" db="EMBL/GenBank/DDBJ databases">
        <authorList>
            <person name="Tafer H."/>
            <person name="Lopandic K."/>
        </authorList>
    </citation>
    <scope>NUCLEOTIDE SEQUENCE [LARGE SCALE GENOMIC DNA]</scope>
    <source>
        <strain evidence="2">CBS 366.77</strain>
    </source>
</reference>
<comment type="caution">
    <text evidence="1">The sequence shown here is derived from an EMBL/GenBank/DDBJ whole genome shotgun (WGS) entry which is preliminary data.</text>
</comment>
<evidence type="ECO:0000313" key="1">
    <source>
        <dbReference type="EMBL" id="RJE23995.1"/>
    </source>
</evidence>
<dbReference type="EMBL" id="MVGC01000097">
    <property type="protein sequence ID" value="RJE23995.1"/>
    <property type="molecule type" value="Genomic_DNA"/>
</dbReference>
<dbReference type="AlphaFoldDB" id="A0A3A3A1H2"/>
<accession>A0A3A3A1H2</accession>
<organism evidence="1 2">
    <name type="scientific">Aspergillus sclerotialis</name>
    <dbReference type="NCBI Taxonomy" id="2070753"/>
    <lineage>
        <taxon>Eukaryota</taxon>
        <taxon>Fungi</taxon>
        <taxon>Dikarya</taxon>
        <taxon>Ascomycota</taxon>
        <taxon>Pezizomycotina</taxon>
        <taxon>Eurotiomycetes</taxon>
        <taxon>Eurotiomycetidae</taxon>
        <taxon>Eurotiales</taxon>
        <taxon>Aspergillaceae</taxon>
        <taxon>Aspergillus</taxon>
        <taxon>Aspergillus subgen. Polypaecilum</taxon>
    </lineage>
</organism>
<protein>
    <submittedName>
        <fullName evidence="1">Uncharacterized protein</fullName>
    </submittedName>
</protein>
<dbReference type="OrthoDB" id="4490934at2759"/>
<sequence>MAPRTRSKLDLIVEPKFQFCCKCFRACVINASSGPLRIRCQRDAEASVLCKQFAHRGATCEVFTAGLLGDCYDFSAILDASDDFWTGEDVEGHK</sequence>
<gene>
    <name evidence="1" type="ORF">PHISCL_03650</name>
</gene>
<name>A0A3A3A1H2_9EURO</name>
<dbReference type="Proteomes" id="UP000266188">
    <property type="component" value="Unassembled WGS sequence"/>
</dbReference>
<proteinExistence type="predicted"/>
<evidence type="ECO:0000313" key="2">
    <source>
        <dbReference type="Proteomes" id="UP000266188"/>
    </source>
</evidence>
<keyword evidence="2" id="KW-1185">Reference proteome</keyword>